<evidence type="ECO:0008006" key="4">
    <source>
        <dbReference type="Google" id="ProtNLM"/>
    </source>
</evidence>
<dbReference type="EMBL" id="JBBNFM010000001">
    <property type="protein sequence ID" value="MEQ2452878.1"/>
    <property type="molecule type" value="Genomic_DNA"/>
</dbReference>
<sequence>MGNKLFVRQMKRTVACVAAAATVFSMNPAGLPYAGGQAGAFVVDAATESTAVEISTYEQFAAFAKAVNAGTAESYASVKLTADITIPAGTTWTPIGSAANPYTGVFDGDGHTVSGLTASITAAEYNAENDSVPFGLFGQTQGATIKNLKMSNVEISGSAGSGSGILCGRSIATTISGCTIDNSCTFNGNTAMVGGLGCMLIESTVSDCVVAVQLQLENQAPPAGGYVYVLSNSQIINSIFKGTIKGTGAISLTGGFVGVNSGLIANCIYSGTMTAAGYNMCSAFAGEASNSGTIVNCFANGKFSLTDGSTGTTTGIFRGNGNGNKVADCIANTAMEPMNLIGVAGNVTDCVFMEPSEITAGNASYKLNGYAASLTDAEKEEYHTSEWKSFVETDNGSLTFSSETKVTRKVTFYDTDNNVISGGSNFMEEGAKLVYPEAADPSYIAWVDSKGRIYDKNSVVGSEDLELYPLTEGYVDSLLNIKQVSITLDSDISLVYLVDPAVLERYQNATIVYRDASGTVQGASGLSKELTKTVNGKTYLYGEFTGIAAKEMTKDITATLEGTSDGGMTNCYSKAYTTSVADYAKRLIAMDGTSKVLKTLLVDLVNYGASAQTYFGYNTSDLANADFDDYQTYASAKHSLTGFTNSGSSVTNSGNVKISGRTLVLENRVGIAVIIDTSEYEGNIADITINVNGTGVSDVIAGQDLKPYGTNKYYGVTYEILPTKMDETYTFTVQVNGEASARMTYGISAYAYNMRNNSNTKLVALLQDIMEYGNSALNYWLAN</sequence>
<keyword evidence="3" id="KW-1185">Reference proteome</keyword>
<dbReference type="Gene3D" id="2.160.20.110">
    <property type="match status" value="1"/>
</dbReference>
<evidence type="ECO:0000256" key="1">
    <source>
        <dbReference type="SAM" id="SignalP"/>
    </source>
</evidence>
<dbReference type="RefSeq" id="WP_349115648.1">
    <property type="nucleotide sequence ID" value="NZ_JBBNFM010000001.1"/>
</dbReference>
<protein>
    <recommendedName>
        <fullName evidence="4">GLUG domain-containing protein</fullName>
    </recommendedName>
</protein>
<accession>A0ABV1EE82</accession>
<feature type="signal peptide" evidence="1">
    <location>
        <begin position="1"/>
        <end position="20"/>
    </location>
</feature>
<feature type="chain" id="PRO_5045728211" description="GLUG domain-containing protein" evidence="1">
    <location>
        <begin position="21"/>
        <end position="783"/>
    </location>
</feature>
<gene>
    <name evidence="2" type="ORF">AAAT04_02280</name>
</gene>
<comment type="caution">
    <text evidence="2">The sequence shown here is derived from an EMBL/GenBank/DDBJ whole genome shotgun (WGS) entry which is preliminary data.</text>
</comment>
<keyword evidence="1" id="KW-0732">Signal</keyword>
<name>A0ABV1EE82_9FIRM</name>
<dbReference type="Proteomes" id="UP001482186">
    <property type="component" value="Unassembled WGS sequence"/>
</dbReference>
<reference evidence="2 3" key="1">
    <citation type="submission" date="2024-04" db="EMBL/GenBank/DDBJ databases">
        <title>Human intestinal bacterial collection.</title>
        <authorList>
            <person name="Pauvert C."/>
            <person name="Hitch T.C.A."/>
            <person name="Clavel T."/>
        </authorList>
    </citation>
    <scope>NUCLEOTIDE SEQUENCE [LARGE SCALE GENOMIC DNA]</scope>
    <source>
        <strain evidence="2 3">CLA-AA-H141</strain>
    </source>
</reference>
<proteinExistence type="predicted"/>
<evidence type="ECO:0000313" key="2">
    <source>
        <dbReference type="EMBL" id="MEQ2452878.1"/>
    </source>
</evidence>
<evidence type="ECO:0000313" key="3">
    <source>
        <dbReference type="Proteomes" id="UP001482186"/>
    </source>
</evidence>
<organism evidence="2 3">
    <name type="scientific">Coprococcus ammoniilyticus</name>
    <dbReference type="NCBI Taxonomy" id="2981785"/>
    <lineage>
        <taxon>Bacteria</taxon>
        <taxon>Bacillati</taxon>
        <taxon>Bacillota</taxon>
        <taxon>Clostridia</taxon>
        <taxon>Lachnospirales</taxon>
        <taxon>Lachnospiraceae</taxon>
        <taxon>Coprococcus</taxon>
    </lineage>
</organism>